<dbReference type="EMBL" id="ARYM01000003">
    <property type="protein sequence ID" value="KCZ99896.1"/>
    <property type="molecule type" value="Genomic_DNA"/>
</dbReference>
<evidence type="ECO:0000259" key="1">
    <source>
        <dbReference type="PROSITE" id="PS51186"/>
    </source>
</evidence>
<dbReference type="CDD" id="cd04301">
    <property type="entry name" value="NAT_SF"/>
    <property type="match status" value="1"/>
</dbReference>
<keyword evidence="3" id="KW-1185">Reference proteome</keyword>
<evidence type="ECO:0000313" key="3">
    <source>
        <dbReference type="Proteomes" id="UP000027100"/>
    </source>
</evidence>
<dbReference type="PATRIC" id="fig|1280954.3.peg.685"/>
<dbReference type="SUPFAM" id="SSF55729">
    <property type="entry name" value="Acyl-CoA N-acyltransferases (Nat)"/>
    <property type="match status" value="1"/>
</dbReference>
<keyword evidence="2" id="KW-0808">Transferase</keyword>
<proteinExistence type="predicted"/>
<dbReference type="GO" id="GO:0016747">
    <property type="term" value="F:acyltransferase activity, transferring groups other than amino-acyl groups"/>
    <property type="evidence" value="ECO:0007669"/>
    <property type="project" value="InterPro"/>
</dbReference>
<protein>
    <submittedName>
        <fullName evidence="2">Acetyltransferase</fullName>
    </submittedName>
</protein>
<comment type="caution">
    <text evidence="2">The sequence shown here is derived from an EMBL/GenBank/DDBJ whole genome shotgun (WGS) entry which is preliminary data.</text>
</comment>
<dbReference type="Gene3D" id="3.40.630.30">
    <property type="match status" value="1"/>
</dbReference>
<dbReference type="RefSeq" id="WP_035594805.1">
    <property type="nucleotide sequence ID" value="NZ_ARYM01000003.1"/>
</dbReference>
<dbReference type="AlphaFoldDB" id="A0A062VHF3"/>
<feature type="domain" description="N-acetyltransferase" evidence="1">
    <location>
        <begin position="1"/>
        <end position="191"/>
    </location>
</feature>
<dbReference type="InterPro" id="IPR000182">
    <property type="entry name" value="GNAT_dom"/>
</dbReference>
<evidence type="ECO:0000313" key="2">
    <source>
        <dbReference type="EMBL" id="KCZ99896.1"/>
    </source>
</evidence>
<gene>
    <name evidence="2" type="ORF">HPO_03354</name>
</gene>
<dbReference type="STRING" id="1280954.HPO_03354"/>
<dbReference type="eggNOG" id="COG0454">
    <property type="taxonomic scope" value="Bacteria"/>
</dbReference>
<sequence length="193" mass="21874">MIVRPLTGEDLERALPALARLRIEVFATFPYLYAGTEEYEQKYLRTFAKARDAFIFAAEEEGEIIGCATGSAIDDHHGEFAAPLRDAGFDLASTFYFGESVLKSGYRGRGLGHAFFDARETHAQERGYARACFCAVDRPADHPQRPADYSPLDSFWQKRGYRKLPGLVTEFAWPTMPGGPDFTHPMNYWLREF</sequence>
<dbReference type="Proteomes" id="UP000027100">
    <property type="component" value="Unassembled WGS sequence"/>
</dbReference>
<accession>A0A062VHF3</accession>
<dbReference type="PROSITE" id="PS51186">
    <property type="entry name" value="GNAT"/>
    <property type="match status" value="1"/>
</dbReference>
<dbReference type="InterPro" id="IPR016181">
    <property type="entry name" value="Acyl_CoA_acyltransferase"/>
</dbReference>
<organism evidence="2 3">
    <name type="scientific">Hyphomonas polymorpha PS728</name>
    <dbReference type="NCBI Taxonomy" id="1280954"/>
    <lineage>
        <taxon>Bacteria</taxon>
        <taxon>Pseudomonadati</taxon>
        <taxon>Pseudomonadota</taxon>
        <taxon>Alphaproteobacteria</taxon>
        <taxon>Hyphomonadales</taxon>
        <taxon>Hyphomonadaceae</taxon>
        <taxon>Hyphomonas</taxon>
    </lineage>
</organism>
<reference evidence="2 3" key="1">
    <citation type="journal article" date="2014" name="Antonie Van Leeuwenhoek">
        <title>Hyphomonas beringensis sp. nov. and Hyphomonas chukchiensis sp. nov., isolated from surface seawater of the Bering Sea and Chukchi Sea.</title>
        <authorList>
            <person name="Li C."/>
            <person name="Lai Q."/>
            <person name="Li G."/>
            <person name="Dong C."/>
            <person name="Wang J."/>
            <person name="Liao Y."/>
            <person name="Shao Z."/>
        </authorList>
    </citation>
    <scope>NUCLEOTIDE SEQUENCE [LARGE SCALE GENOMIC DNA]</scope>
    <source>
        <strain evidence="2 3">PS728</strain>
    </source>
</reference>
<name>A0A062VHF3_9PROT</name>
<dbReference type="Pfam" id="PF00583">
    <property type="entry name" value="Acetyltransf_1"/>
    <property type="match status" value="1"/>
</dbReference>